<accession>A0ABT0L8S7</accession>
<dbReference type="RefSeq" id="WP_248939386.1">
    <property type="nucleotide sequence ID" value="NZ_JAKIKS010000018.1"/>
</dbReference>
<evidence type="ECO:0000313" key="1">
    <source>
        <dbReference type="EMBL" id="MCL1124102.1"/>
    </source>
</evidence>
<reference evidence="1 2" key="1">
    <citation type="submission" date="2022-01" db="EMBL/GenBank/DDBJ databases">
        <title>Whole genome-based taxonomy of the Shewanellaceae.</title>
        <authorList>
            <person name="Martin-Rodriguez A.J."/>
        </authorList>
    </citation>
    <scope>NUCLEOTIDE SEQUENCE [LARGE SCALE GENOMIC DNA]</scope>
    <source>
        <strain evidence="1 2">DSM 17177</strain>
    </source>
</reference>
<dbReference type="EMBL" id="JAKIKS010000018">
    <property type="protein sequence ID" value="MCL1124102.1"/>
    <property type="molecule type" value="Genomic_DNA"/>
</dbReference>
<protein>
    <submittedName>
        <fullName evidence="1">Uncharacterized protein</fullName>
    </submittedName>
</protein>
<gene>
    <name evidence="1" type="ORF">L2764_06335</name>
</gene>
<proteinExistence type="predicted"/>
<dbReference type="Proteomes" id="UP001203423">
    <property type="component" value="Unassembled WGS sequence"/>
</dbReference>
<sequence>MSIHLGNRALLAKHSFASIGRKSFSTFSAFSTSLWVNTEALAMTGAYFTRKEYEKMITRTWER</sequence>
<name>A0ABT0L8S7_9GAMM</name>
<keyword evidence="2" id="KW-1185">Reference proteome</keyword>
<organism evidence="1 2">
    <name type="scientific">Shewanella surugensis</name>
    <dbReference type="NCBI Taxonomy" id="212020"/>
    <lineage>
        <taxon>Bacteria</taxon>
        <taxon>Pseudomonadati</taxon>
        <taxon>Pseudomonadota</taxon>
        <taxon>Gammaproteobacteria</taxon>
        <taxon>Alteromonadales</taxon>
        <taxon>Shewanellaceae</taxon>
        <taxon>Shewanella</taxon>
    </lineage>
</organism>
<comment type="caution">
    <text evidence="1">The sequence shown here is derived from an EMBL/GenBank/DDBJ whole genome shotgun (WGS) entry which is preliminary data.</text>
</comment>
<evidence type="ECO:0000313" key="2">
    <source>
        <dbReference type="Proteomes" id="UP001203423"/>
    </source>
</evidence>